<dbReference type="GO" id="GO:0000976">
    <property type="term" value="F:transcription cis-regulatory region binding"/>
    <property type="evidence" value="ECO:0007669"/>
    <property type="project" value="TreeGrafter"/>
</dbReference>
<dbReference type="Proteomes" id="UP001213015">
    <property type="component" value="Unassembled WGS sequence"/>
</dbReference>
<dbReference type="InterPro" id="IPR028082">
    <property type="entry name" value="Peripla_BP_I"/>
</dbReference>
<keyword evidence="1" id="KW-0678">Repressor</keyword>
<dbReference type="Pfam" id="PF00356">
    <property type="entry name" value="LacI"/>
    <property type="match status" value="1"/>
</dbReference>
<dbReference type="CDD" id="cd06291">
    <property type="entry name" value="PBP1_Qymf-like"/>
    <property type="match status" value="1"/>
</dbReference>
<dbReference type="InterPro" id="IPR046335">
    <property type="entry name" value="LacI/GalR-like_sensor"/>
</dbReference>
<evidence type="ECO:0000259" key="5">
    <source>
        <dbReference type="PROSITE" id="PS50932"/>
    </source>
</evidence>
<dbReference type="SUPFAM" id="SSF47413">
    <property type="entry name" value="lambda repressor-like DNA-binding domains"/>
    <property type="match status" value="1"/>
</dbReference>
<dbReference type="RefSeq" id="WP_006587355.1">
    <property type="nucleotide sequence ID" value="NZ_CABMGH010000057.1"/>
</dbReference>
<dbReference type="GO" id="GO:0003700">
    <property type="term" value="F:DNA-binding transcription factor activity"/>
    <property type="evidence" value="ECO:0007669"/>
    <property type="project" value="TreeGrafter"/>
</dbReference>
<dbReference type="Gene3D" id="3.40.50.2300">
    <property type="match status" value="2"/>
</dbReference>
<protein>
    <submittedName>
        <fullName evidence="6">LacI family transcriptional regulator</fullName>
    </submittedName>
</protein>
<dbReference type="SUPFAM" id="SSF53822">
    <property type="entry name" value="Periplasmic binding protein-like I"/>
    <property type="match status" value="1"/>
</dbReference>
<organism evidence="6 7">
    <name type="scientific">Lactobacillus mulieris</name>
    <dbReference type="NCBI Taxonomy" id="2508708"/>
    <lineage>
        <taxon>Bacteria</taxon>
        <taxon>Bacillati</taxon>
        <taxon>Bacillota</taxon>
        <taxon>Bacilli</taxon>
        <taxon>Lactobacillales</taxon>
        <taxon>Lactobacillaceae</taxon>
        <taxon>Lactobacillus</taxon>
    </lineage>
</organism>
<dbReference type="InterPro" id="IPR010982">
    <property type="entry name" value="Lambda_DNA-bd_dom_sf"/>
</dbReference>
<evidence type="ECO:0000256" key="4">
    <source>
        <dbReference type="ARBA" id="ARBA00023163"/>
    </source>
</evidence>
<dbReference type="AlphaFoldDB" id="A0AAP3GVL4"/>
<name>A0AAP3GVL4_9LACO</name>
<dbReference type="PANTHER" id="PTHR30146">
    <property type="entry name" value="LACI-RELATED TRANSCRIPTIONAL REPRESSOR"/>
    <property type="match status" value="1"/>
</dbReference>
<dbReference type="PROSITE" id="PS00356">
    <property type="entry name" value="HTH_LACI_1"/>
    <property type="match status" value="1"/>
</dbReference>
<dbReference type="PANTHER" id="PTHR30146:SF95">
    <property type="entry name" value="RIBOSE OPERON REPRESSOR"/>
    <property type="match status" value="1"/>
</dbReference>
<evidence type="ECO:0000256" key="3">
    <source>
        <dbReference type="ARBA" id="ARBA00023125"/>
    </source>
</evidence>
<dbReference type="CDD" id="cd01392">
    <property type="entry name" value="HTH_LacI"/>
    <property type="match status" value="1"/>
</dbReference>
<dbReference type="SMART" id="SM00354">
    <property type="entry name" value="HTH_LACI"/>
    <property type="match status" value="1"/>
</dbReference>
<dbReference type="PROSITE" id="PS50932">
    <property type="entry name" value="HTH_LACI_2"/>
    <property type="match status" value="1"/>
</dbReference>
<keyword evidence="3" id="KW-0238">DNA-binding</keyword>
<gene>
    <name evidence="6" type="ORF">L2422_00800</name>
</gene>
<evidence type="ECO:0000313" key="7">
    <source>
        <dbReference type="Proteomes" id="UP001213015"/>
    </source>
</evidence>
<comment type="caution">
    <text evidence="6">The sequence shown here is derived from an EMBL/GenBank/DDBJ whole genome shotgun (WGS) entry which is preliminary data.</text>
</comment>
<evidence type="ECO:0000256" key="1">
    <source>
        <dbReference type="ARBA" id="ARBA00022491"/>
    </source>
</evidence>
<dbReference type="Pfam" id="PF13377">
    <property type="entry name" value="Peripla_BP_3"/>
    <property type="match status" value="1"/>
</dbReference>
<reference evidence="6" key="1">
    <citation type="submission" date="2022-01" db="EMBL/GenBank/DDBJ databases">
        <title>VMRC isolate genome collection.</title>
        <authorList>
            <person name="France M."/>
            <person name="Rutt L."/>
            <person name="Humphrys M."/>
            <person name="Ravel J."/>
        </authorList>
    </citation>
    <scope>NUCLEOTIDE SEQUENCE</scope>
    <source>
        <strain evidence="6">C0127B5</strain>
    </source>
</reference>
<evidence type="ECO:0000313" key="6">
    <source>
        <dbReference type="EMBL" id="MCZ3844062.1"/>
    </source>
</evidence>
<dbReference type="GeneID" id="97459700"/>
<dbReference type="Gene3D" id="1.10.260.40">
    <property type="entry name" value="lambda repressor-like DNA-binding domains"/>
    <property type="match status" value="1"/>
</dbReference>
<evidence type="ECO:0000256" key="2">
    <source>
        <dbReference type="ARBA" id="ARBA00023015"/>
    </source>
</evidence>
<keyword evidence="2" id="KW-0805">Transcription regulation</keyword>
<feature type="domain" description="HTH lacI-type" evidence="5">
    <location>
        <begin position="2"/>
        <end position="56"/>
    </location>
</feature>
<dbReference type="InterPro" id="IPR000843">
    <property type="entry name" value="HTH_LacI"/>
</dbReference>
<sequence>MTSMQEIADKAGVSRATVSRVLSNHPSVKADTRKKVMYWVKKMNYEPNMIAQSLAGNSTNLIGVIVPEIAYPFFSEIIEAIERQAFYEGYSIVISNTNRKIEKEKNIIAEYKKRKVDGIIAVPVSERESVSVYKKISIPVTVITKKINNFNSIYISHYKGGEQIAKHFINSGFKKIGYIGPISNSTSARKFAGFKDYLKNQGVQLTDIIECNPPKNMNATLVAESVKEYISNKEIGSEVFFANDDISACEAINAFKMQGYDIPNDIKIAGFDNTLLAREMNPRLTSLAQPLEAIGKKAVQVLINQINYHTKPHMYEMESYVVERESTLNLNIK</sequence>
<accession>A0AAP3GVL4</accession>
<proteinExistence type="predicted"/>
<keyword evidence="4" id="KW-0804">Transcription</keyword>
<dbReference type="EMBL" id="JAKHLF010000001">
    <property type="protein sequence ID" value="MCZ3844062.1"/>
    <property type="molecule type" value="Genomic_DNA"/>
</dbReference>